<feature type="signal peptide" evidence="1">
    <location>
        <begin position="1"/>
        <end position="23"/>
    </location>
</feature>
<dbReference type="OrthoDB" id="5240321at2"/>
<dbReference type="GO" id="GO:0030246">
    <property type="term" value="F:carbohydrate binding"/>
    <property type="evidence" value="ECO:0007669"/>
    <property type="project" value="UniProtKB-KW"/>
</dbReference>
<feature type="chain" id="PRO_5011541539" evidence="1">
    <location>
        <begin position="24"/>
        <end position="187"/>
    </location>
</feature>
<evidence type="ECO:0000256" key="1">
    <source>
        <dbReference type="SAM" id="SignalP"/>
    </source>
</evidence>
<keyword evidence="3" id="KW-0430">Lectin</keyword>
<keyword evidence="1" id="KW-0732">Signal</keyword>
<keyword evidence="4" id="KW-1185">Reference proteome</keyword>
<proteinExistence type="predicted"/>
<dbReference type="CDD" id="cd00161">
    <property type="entry name" value="beta-trefoil_Ricin-like"/>
    <property type="match status" value="1"/>
</dbReference>
<dbReference type="RefSeq" id="WP_090802201.1">
    <property type="nucleotide sequence ID" value="NZ_BOND01000005.1"/>
</dbReference>
<dbReference type="STRING" id="137265.SAMN05421684_7265"/>
<evidence type="ECO:0000313" key="4">
    <source>
        <dbReference type="Proteomes" id="UP000199632"/>
    </source>
</evidence>
<evidence type="ECO:0000259" key="2">
    <source>
        <dbReference type="Pfam" id="PF00652"/>
    </source>
</evidence>
<dbReference type="InterPro" id="IPR035992">
    <property type="entry name" value="Ricin_B-like_lectins"/>
</dbReference>
<reference evidence="4" key="1">
    <citation type="submission" date="2016-10" db="EMBL/GenBank/DDBJ databases">
        <authorList>
            <person name="Varghese N."/>
            <person name="Submissions S."/>
        </authorList>
    </citation>
    <scope>NUCLEOTIDE SEQUENCE [LARGE SCALE GENOMIC DNA]</scope>
    <source>
        <strain evidence="4">DSM 44718</strain>
    </source>
</reference>
<evidence type="ECO:0000313" key="3">
    <source>
        <dbReference type="EMBL" id="SDZ61527.1"/>
    </source>
</evidence>
<organism evidence="3 4">
    <name type="scientific">Asanoa ishikariensis</name>
    <dbReference type="NCBI Taxonomy" id="137265"/>
    <lineage>
        <taxon>Bacteria</taxon>
        <taxon>Bacillati</taxon>
        <taxon>Actinomycetota</taxon>
        <taxon>Actinomycetes</taxon>
        <taxon>Micromonosporales</taxon>
        <taxon>Micromonosporaceae</taxon>
        <taxon>Asanoa</taxon>
    </lineage>
</organism>
<dbReference type="Pfam" id="PF00652">
    <property type="entry name" value="Ricin_B_lectin"/>
    <property type="match status" value="1"/>
</dbReference>
<gene>
    <name evidence="3" type="ORF">SAMN05421684_7265</name>
</gene>
<sequence>MIRRILGTLLAATLVAAGLTAFAATPAAAAAVCNDNDPLRGPYWWAGVDAVADSGTRKVLAVSDPWAQNSTTYIWDYNNDNRQKWYMDCTSDGVYFMRLASNTALCLTDRGAGFAAVIWPCGWSDPGMYWEQHGAGQAYTVYDGFASSYRFVSFHSRRCLDVFNGDSGNGTMVTTWNCNGLNNQRWY</sequence>
<dbReference type="InterPro" id="IPR000772">
    <property type="entry name" value="Ricin_B_lectin"/>
</dbReference>
<dbReference type="Gene3D" id="2.80.10.50">
    <property type="match status" value="1"/>
</dbReference>
<dbReference type="PROSITE" id="PS50231">
    <property type="entry name" value="RICIN_B_LECTIN"/>
    <property type="match status" value="1"/>
</dbReference>
<dbReference type="Proteomes" id="UP000199632">
    <property type="component" value="Unassembled WGS sequence"/>
</dbReference>
<name>A0A1H3UGV9_9ACTN</name>
<dbReference type="AlphaFoldDB" id="A0A1H3UGV9"/>
<protein>
    <submittedName>
        <fullName evidence="3">Ricin-type beta-trefoil lectin domain-containing protein</fullName>
    </submittedName>
</protein>
<dbReference type="EMBL" id="FNQB01000004">
    <property type="protein sequence ID" value="SDZ61527.1"/>
    <property type="molecule type" value="Genomic_DNA"/>
</dbReference>
<accession>A0A1H3UGV9</accession>
<feature type="domain" description="Ricin B lectin" evidence="2">
    <location>
        <begin position="56"/>
        <end position="186"/>
    </location>
</feature>
<dbReference type="SUPFAM" id="SSF50370">
    <property type="entry name" value="Ricin B-like lectins"/>
    <property type="match status" value="1"/>
</dbReference>